<dbReference type="Proteomes" id="UP001279734">
    <property type="component" value="Unassembled WGS sequence"/>
</dbReference>
<evidence type="ECO:0000313" key="3">
    <source>
        <dbReference type="Proteomes" id="UP001279734"/>
    </source>
</evidence>
<dbReference type="PANTHER" id="PTHR46993">
    <property type="entry name" value="MYB TRANSCRIPTION FACTOR"/>
    <property type="match status" value="1"/>
</dbReference>
<accession>A0AAD3XNU1</accession>
<evidence type="ECO:0000256" key="1">
    <source>
        <dbReference type="SAM" id="MobiDB-lite"/>
    </source>
</evidence>
<name>A0AAD3XNU1_NEPGR</name>
<keyword evidence="3" id="KW-1185">Reference proteome</keyword>
<reference evidence="2" key="1">
    <citation type="submission" date="2023-05" db="EMBL/GenBank/DDBJ databases">
        <title>Nepenthes gracilis genome sequencing.</title>
        <authorList>
            <person name="Fukushima K."/>
        </authorList>
    </citation>
    <scope>NUCLEOTIDE SEQUENCE</scope>
    <source>
        <strain evidence="2">SING2019-196</strain>
    </source>
</reference>
<dbReference type="EMBL" id="BSYO01000011">
    <property type="protein sequence ID" value="GMH11413.1"/>
    <property type="molecule type" value="Genomic_DNA"/>
</dbReference>
<comment type="caution">
    <text evidence="2">The sequence shown here is derived from an EMBL/GenBank/DDBJ whole genome shotgun (WGS) entry which is preliminary data.</text>
</comment>
<feature type="region of interest" description="Disordered" evidence="1">
    <location>
        <begin position="45"/>
        <end position="72"/>
    </location>
</feature>
<sequence length="132" mass="14642">MELQKAVKDPLSEALLMAETVSTGMGRDDMDNPTARTYLCDESIENSASGSGSRPHLPSPKTGNVGPLKNYKDAKFMRKRKRWSPLEEDTLLLGVQKFGQINSDGCAFSLIIKVMLCMHTHLLVATRCEIEQ</sequence>
<protein>
    <submittedName>
        <fullName evidence="2">Uncharacterized protein</fullName>
    </submittedName>
</protein>
<dbReference type="AlphaFoldDB" id="A0AAD3XNU1"/>
<proteinExistence type="predicted"/>
<evidence type="ECO:0000313" key="2">
    <source>
        <dbReference type="EMBL" id="GMH11413.1"/>
    </source>
</evidence>
<dbReference type="PANTHER" id="PTHR46993:SF6">
    <property type="entry name" value="MYB TRANSCRIPTION FACTOR"/>
    <property type="match status" value="1"/>
</dbReference>
<organism evidence="2 3">
    <name type="scientific">Nepenthes gracilis</name>
    <name type="common">Slender pitcher plant</name>
    <dbReference type="NCBI Taxonomy" id="150966"/>
    <lineage>
        <taxon>Eukaryota</taxon>
        <taxon>Viridiplantae</taxon>
        <taxon>Streptophyta</taxon>
        <taxon>Embryophyta</taxon>
        <taxon>Tracheophyta</taxon>
        <taxon>Spermatophyta</taxon>
        <taxon>Magnoliopsida</taxon>
        <taxon>eudicotyledons</taxon>
        <taxon>Gunneridae</taxon>
        <taxon>Pentapetalae</taxon>
        <taxon>Caryophyllales</taxon>
        <taxon>Nepenthaceae</taxon>
        <taxon>Nepenthes</taxon>
    </lineage>
</organism>
<gene>
    <name evidence="2" type="ORF">Nepgr_013254</name>
</gene>